<evidence type="ECO:0000313" key="2">
    <source>
        <dbReference type="EMBL" id="RHB38698.1"/>
    </source>
</evidence>
<keyword evidence="1" id="KW-0732">Signal</keyword>
<dbReference type="RefSeq" id="WP_122200786.1">
    <property type="nucleotide sequence ID" value="NZ_CABJFV010000001.1"/>
</dbReference>
<name>A0A413VYS1_9BACE</name>
<accession>A0A413VYS1</accession>
<dbReference type="Proteomes" id="UP000284379">
    <property type="component" value="Unassembled WGS sequence"/>
</dbReference>
<dbReference type="AlphaFoldDB" id="A0A413VYS1"/>
<evidence type="ECO:0008006" key="4">
    <source>
        <dbReference type="Google" id="ProtNLM"/>
    </source>
</evidence>
<reference evidence="2 3" key="1">
    <citation type="submission" date="2018-08" db="EMBL/GenBank/DDBJ databases">
        <title>A genome reference for cultivated species of the human gut microbiota.</title>
        <authorList>
            <person name="Zou Y."/>
            <person name="Xue W."/>
            <person name="Luo G."/>
        </authorList>
    </citation>
    <scope>NUCLEOTIDE SEQUENCE [LARGE SCALE GENOMIC DNA]</scope>
    <source>
        <strain evidence="2 3">AM40-30BH</strain>
    </source>
</reference>
<proteinExistence type="predicted"/>
<sequence>MRTKNKLNLSLGSLLLSLFVVFSTSCSKNSDDNNPEYHLELSKNSCEVMQGRSVIVDLTAHENTTLDVKNSDLIDVLYTWEFGSYKAKIEIKGKQKGETDIVVIDHETRQTATIKVKVTEYPMPLLAVEQQKGNIFDMMNFYLYNKNSQSINSSELSAICDSIVWTVDGLNGSFRVFEHEEGEDWMDSHLTLKWGHCFKYPSEYKTYLTAWKDNKTIFRHQLDISITDNKDFLVYNWSDITKDSQAWYSYADVLNSSPDLMTTYGLSGTVPFAEVRLFHNDITQSYHVLYDYFCKLYSTPTYEDKTDKMWQLYDKLFSEQKKDGYPVAIWVTEHANIILLLLDEAMEYPGYVVYAEPNILDSLS</sequence>
<comment type="caution">
    <text evidence="2">The sequence shown here is derived from an EMBL/GenBank/DDBJ whole genome shotgun (WGS) entry which is preliminary data.</text>
</comment>
<organism evidence="2 3">
    <name type="scientific">Bacteroides nordii</name>
    <dbReference type="NCBI Taxonomy" id="291645"/>
    <lineage>
        <taxon>Bacteria</taxon>
        <taxon>Pseudomonadati</taxon>
        <taxon>Bacteroidota</taxon>
        <taxon>Bacteroidia</taxon>
        <taxon>Bacteroidales</taxon>
        <taxon>Bacteroidaceae</taxon>
        <taxon>Bacteroides</taxon>
    </lineage>
</organism>
<dbReference type="EMBL" id="QSGO01000001">
    <property type="protein sequence ID" value="RHB38698.1"/>
    <property type="molecule type" value="Genomic_DNA"/>
</dbReference>
<dbReference type="PROSITE" id="PS51257">
    <property type="entry name" value="PROKAR_LIPOPROTEIN"/>
    <property type="match status" value="1"/>
</dbReference>
<protein>
    <recommendedName>
        <fullName evidence="4">Lipoprotein</fullName>
    </recommendedName>
</protein>
<evidence type="ECO:0000313" key="3">
    <source>
        <dbReference type="Proteomes" id="UP000284379"/>
    </source>
</evidence>
<feature type="signal peptide" evidence="1">
    <location>
        <begin position="1"/>
        <end position="22"/>
    </location>
</feature>
<gene>
    <name evidence="2" type="ORF">DW888_02545</name>
</gene>
<evidence type="ECO:0000256" key="1">
    <source>
        <dbReference type="SAM" id="SignalP"/>
    </source>
</evidence>
<feature type="chain" id="PRO_5019116285" description="Lipoprotein" evidence="1">
    <location>
        <begin position="23"/>
        <end position="364"/>
    </location>
</feature>